<name>A0ABT9Z614_9BACI</name>
<dbReference type="InterPro" id="IPR025412">
    <property type="entry name" value="DUF4304"/>
</dbReference>
<reference evidence="1 2" key="1">
    <citation type="submission" date="2023-07" db="EMBL/GenBank/DDBJ databases">
        <title>Genomic Encyclopedia of Type Strains, Phase IV (KMG-IV): sequencing the most valuable type-strain genomes for metagenomic binning, comparative biology and taxonomic classification.</title>
        <authorList>
            <person name="Goeker M."/>
        </authorList>
    </citation>
    <scope>NUCLEOTIDE SEQUENCE [LARGE SCALE GENOMIC DNA]</scope>
    <source>
        <strain evidence="1 2">DSM 17723</strain>
    </source>
</reference>
<evidence type="ECO:0000313" key="1">
    <source>
        <dbReference type="EMBL" id="MDQ0227684.1"/>
    </source>
</evidence>
<dbReference type="Proteomes" id="UP001232245">
    <property type="component" value="Unassembled WGS sequence"/>
</dbReference>
<comment type="caution">
    <text evidence="1">The sequence shown here is derived from an EMBL/GenBank/DDBJ whole genome shotgun (WGS) entry which is preliminary data.</text>
</comment>
<dbReference type="RefSeq" id="WP_174881560.1">
    <property type="nucleotide sequence ID" value="NZ_CADEPK010000369.1"/>
</dbReference>
<gene>
    <name evidence="1" type="ORF">J2S02_004031</name>
</gene>
<organism evidence="1 2">
    <name type="scientific">Metabacillus niabensis</name>
    <dbReference type="NCBI Taxonomy" id="324854"/>
    <lineage>
        <taxon>Bacteria</taxon>
        <taxon>Bacillati</taxon>
        <taxon>Bacillota</taxon>
        <taxon>Bacilli</taxon>
        <taxon>Bacillales</taxon>
        <taxon>Bacillaceae</taxon>
        <taxon>Metabacillus</taxon>
    </lineage>
</organism>
<dbReference type="EMBL" id="JAUSTZ010000011">
    <property type="protein sequence ID" value="MDQ0227684.1"/>
    <property type="molecule type" value="Genomic_DNA"/>
</dbReference>
<sequence>MVGSPEINKVIREILSPTLRENGFHKVNTRHNWGWDDHCIWVLDIAAVGVSFSDVTGWSPMSIFVELGIYYDFIPPREEIKISAKGELLPKTYQCDIRYDLSCNLDQSKYTKNFHNRAEKERNDIWWIQPDGSNIEEVINDIKQDFLHNGLKWLIRNSNLEAAYAEIEKEEDSYNKFYNAMYFAKHLNDNEKFDMYSKLLEQEQKKFD</sequence>
<proteinExistence type="predicted"/>
<dbReference type="Pfam" id="PF14137">
    <property type="entry name" value="DUF4304"/>
    <property type="match status" value="1"/>
</dbReference>
<protein>
    <recommendedName>
        <fullName evidence="3">DUF4304 domain-containing protein</fullName>
    </recommendedName>
</protein>
<accession>A0ABT9Z614</accession>
<evidence type="ECO:0000313" key="2">
    <source>
        <dbReference type="Proteomes" id="UP001232245"/>
    </source>
</evidence>
<keyword evidence="2" id="KW-1185">Reference proteome</keyword>
<evidence type="ECO:0008006" key="3">
    <source>
        <dbReference type="Google" id="ProtNLM"/>
    </source>
</evidence>